<evidence type="ECO:0000313" key="3">
    <source>
        <dbReference type="Proteomes" id="UP000029644"/>
    </source>
</evidence>
<dbReference type="OrthoDB" id="5966279at2"/>
<dbReference type="InterPro" id="IPR004891">
    <property type="entry name" value="Mercury-R_MerC"/>
</dbReference>
<dbReference type="AlphaFoldDB" id="A0A090W3F4"/>
<dbReference type="Pfam" id="PF03203">
    <property type="entry name" value="MerC"/>
    <property type="match status" value="1"/>
</dbReference>
<feature type="transmembrane region" description="Helical" evidence="1">
    <location>
        <begin position="12"/>
        <end position="33"/>
    </location>
</feature>
<dbReference type="GO" id="GO:0016020">
    <property type="term" value="C:membrane"/>
    <property type="evidence" value="ECO:0007669"/>
    <property type="project" value="InterPro"/>
</dbReference>
<gene>
    <name evidence="2" type="ORF">JCM19300_798</name>
</gene>
<dbReference type="GO" id="GO:0015097">
    <property type="term" value="F:mercury ion transmembrane transporter activity"/>
    <property type="evidence" value="ECO:0007669"/>
    <property type="project" value="InterPro"/>
</dbReference>
<dbReference type="Proteomes" id="UP000029644">
    <property type="component" value="Unassembled WGS sequence"/>
</dbReference>
<dbReference type="RefSeq" id="WP_042503909.1">
    <property type="nucleotide sequence ID" value="NZ_BBNQ01000004.1"/>
</dbReference>
<evidence type="ECO:0000313" key="2">
    <source>
        <dbReference type="EMBL" id="GAL62052.1"/>
    </source>
</evidence>
<evidence type="ECO:0008006" key="4">
    <source>
        <dbReference type="Google" id="ProtNLM"/>
    </source>
</evidence>
<accession>A0A090W3F4</accession>
<feature type="transmembrane region" description="Helical" evidence="1">
    <location>
        <begin position="75"/>
        <end position="93"/>
    </location>
</feature>
<feature type="transmembrane region" description="Helical" evidence="1">
    <location>
        <begin position="45"/>
        <end position="63"/>
    </location>
</feature>
<keyword evidence="1" id="KW-1133">Transmembrane helix</keyword>
<name>A0A090W3F4_9FLAO</name>
<keyword evidence="1" id="KW-0812">Transmembrane</keyword>
<proteinExistence type="predicted"/>
<reference evidence="2 3" key="1">
    <citation type="journal article" date="2014" name="Genome Announc.">
        <title>Draft Genome Sequences of Marine Flavobacterium Algibacter lectus Strains SS8 and NR4.</title>
        <authorList>
            <person name="Takatani N."/>
            <person name="Nakanishi M."/>
            <person name="Meirelles P."/>
            <person name="Mino S."/>
            <person name="Suda W."/>
            <person name="Oshima K."/>
            <person name="Hattori M."/>
            <person name="Ohkuma M."/>
            <person name="Hosokawa M."/>
            <person name="Miyashita K."/>
            <person name="Thompson F.L."/>
            <person name="Niwa A."/>
            <person name="Sawabe T."/>
            <person name="Sawabe T."/>
        </authorList>
    </citation>
    <scope>NUCLEOTIDE SEQUENCE [LARGE SCALE GENOMIC DNA]</scope>
    <source>
        <strain evidence="2 3">JCM 19300</strain>
    </source>
</reference>
<sequence>MKIKNNTVDIIAFSSSLICAVHCATIPLILSFSSLGSLHFLGNPLIEWAFIVFGIVFVLVSLWPSYKKTHFKLKPLLYALLGFSFILLGRLDLNEFWEVSNTVAGASLVSLAHYFNWKLLQTKENHKH</sequence>
<protein>
    <recommendedName>
        <fullName evidence="4">MerC mercury resistance protein</fullName>
    </recommendedName>
</protein>
<keyword evidence="1" id="KW-0472">Membrane</keyword>
<evidence type="ECO:0000256" key="1">
    <source>
        <dbReference type="SAM" id="Phobius"/>
    </source>
</evidence>
<feature type="transmembrane region" description="Helical" evidence="1">
    <location>
        <begin position="99"/>
        <end position="117"/>
    </location>
</feature>
<dbReference type="EMBL" id="BBNQ01000004">
    <property type="protein sequence ID" value="GAL62052.1"/>
    <property type="molecule type" value="Genomic_DNA"/>
</dbReference>
<comment type="caution">
    <text evidence="2">The sequence shown here is derived from an EMBL/GenBank/DDBJ whole genome shotgun (WGS) entry which is preliminary data.</text>
</comment>
<organism evidence="2 3">
    <name type="scientific">Algibacter lectus</name>
    <dbReference type="NCBI Taxonomy" id="221126"/>
    <lineage>
        <taxon>Bacteria</taxon>
        <taxon>Pseudomonadati</taxon>
        <taxon>Bacteroidota</taxon>
        <taxon>Flavobacteriia</taxon>
        <taxon>Flavobacteriales</taxon>
        <taxon>Flavobacteriaceae</taxon>
        <taxon>Algibacter</taxon>
    </lineage>
</organism>